<evidence type="ECO:0000313" key="2">
    <source>
        <dbReference type="Proteomes" id="UP001314170"/>
    </source>
</evidence>
<gene>
    <name evidence="1" type="ORF">DCAF_LOCUS20425</name>
</gene>
<reference evidence="1 2" key="1">
    <citation type="submission" date="2024-01" db="EMBL/GenBank/DDBJ databases">
        <authorList>
            <person name="Waweru B."/>
        </authorList>
    </citation>
    <scope>NUCLEOTIDE SEQUENCE [LARGE SCALE GENOMIC DNA]</scope>
</reference>
<comment type="caution">
    <text evidence="1">The sequence shown here is derived from an EMBL/GenBank/DDBJ whole genome shotgun (WGS) entry which is preliminary data.</text>
</comment>
<dbReference type="EMBL" id="CAWUPB010001173">
    <property type="protein sequence ID" value="CAK7347737.1"/>
    <property type="molecule type" value="Genomic_DNA"/>
</dbReference>
<dbReference type="Proteomes" id="UP001314170">
    <property type="component" value="Unassembled WGS sequence"/>
</dbReference>
<sequence>MSRDADDDNRFSEDICEAFKKMRNKKVFDVEGTYLIADAWGWKWEREIKRRPLQRWSQELEVELFSEALANKKHALLKELRGTLDIRAPIRGNFNGVDVNDSGNMNVEGMNIEVVDMNTKTNGGVYEENVGIKTYLENVNIDKVDVRERMEQVSKSIKRRSIRGRIKGFGGIRGKVLMGISVRRERTHNRHDDGKHLVRR</sequence>
<proteinExistence type="predicted"/>
<protein>
    <submittedName>
        <fullName evidence="1">Uncharacterized protein</fullName>
    </submittedName>
</protein>
<dbReference type="AlphaFoldDB" id="A0AAV1SC66"/>
<name>A0AAV1SC66_9ROSI</name>
<evidence type="ECO:0000313" key="1">
    <source>
        <dbReference type="EMBL" id="CAK7347737.1"/>
    </source>
</evidence>
<keyword evidence="2" id="KW-1185">Reference proteome</keyword>
<organism evidence="1 2">
    <name type="scientific">Dovyalis caffra</name>
    <dbReference type="NCBI Taxonomy" id="77055"/>
    <lineage>
        <taxon>Eukaryota</taxon>
        <taxon>Viridiplantae</taxon>
        <taxon>Streptophyta</taxon>
        <taxon>Embryophyta</taxon>
        <taxon>Tracheophyta</taxon>
        <taxon>Spermatophyta</taxon>
        <taxon>Magnoliopsida</taxon>
        <taxon>eudicotyledons</taxon>
        <taxon>Gunneridae</taxon>
        <taxon>Pentapetalae</taxon>
        <taxon>rosids</taxon>
        <taxon>fabids</taxon>
        <taxon>Malpighiales</taxon>
        <taxon>Salicaceae</taxon>
        <taxon>Flacourtieae</taxon>
        <taxon>Dovyalis</taxon>
    </lineage>
</organism>
<accession>A0AAV1SC66</accession>